<reference evidence="3 4" key="1">
    <citation type="submission" date="2024-02" db="EMBL/GenBank/DDBJ databases">
        <title>Haloferula sargassicola NBRC 104335.</title>
        <authorList>
            <person name="Ichikawa N."/>
            <person name="Katano-Makiyama Y."/>
            <person name="Hidaka K."/>
        </authorList>
    </citation>
    <scope>NUCLEOTIDE SEQUENCE [LARGE SCALE GENOMIC DNA]</scope>
    <source>
        <strain evidence="3 4">NBRC 104335</strain>
    </source>
</reference>
<evidence type="ECO:0000259" key="2">
    <source>
        <dbReference type="Pfam" id="PF19051"/>
    </source>
</evidence>
<proteinExistence type="predicted"/>
<dbReference type="PROSITE" id="PS51318">
    <property type="entry name" value="TAT"/>
    <property type="match status" value="1"/>
</dbReference>
<gene>
    <name evidence="3" type="primary">iolG_2</name>
    <name evidence="3" type="ORF">Hsar01_00625</name>
</gene>
<dbReference type="Pfam" id="PF19051">
    <property type="entry name" value="GFO_IDH_MocA_C2"/>
    <property type="match status" value="1"/>
</dbReference>
<evidence type="ECO:0000313" key="4">
    <source>
        <dbReference type="Proteomes" id="UP001476282"/>
    </source>
</evidence>
<dbReference type="Pfam" id="PF01408">
    <property type="entry name" value="GFO_IDH_MocA"/>
    <property type="match status" value="1"/>
</dbReference>
<dbReference type="Proteomes" id="UP001476282">
    <property type="component" value="Unassembled WGS sequence"/>
</dbReference>
<dbReference type="PANTHER" id="PTHR43818:SF3">
    <property type="entry name" value="OXIDOREDUCTASE-RELATED"/>
    <property type="match status" value="1"/>
</dbReference>
<name>A0ABP9UL39_9BACT</name>
<dbReference type="Gene3D" id="3.40.50.720">
    <property type="entry name" value="NAD(P)-binding Rossmann-like Domain"/>
    <property type="match status" value="1"/>
</dbReference>
<sequence length="473" mass="52665">MNSSVFEKRGSSGIDRRHFLKGALVAGAIGCAPNLLLGAGTRRDKVKLACVGIGNRGRDVIRDLHRTGLAEIVALCDTDMGAPHTQDILKQFPKVPRFQDFRKLFDKMGRDFDAVCIATPDFSHFPVAMLAMSQRKHIYVEKPMAHSFRQIELMMAAEKKYGVACQMGNQGHSEANYFQFKTWVDEGIIREVDRITAFMNNPRRWHGMKVDDYFPKEEVPESLDWDTWLATARNHAYNHGYMNGEWRSWFDFGNGALGDWGAHIFDTAHQFLDLGLPVEVEPTLEGYNPLIFPQASTLAFRFPKRGSQPPLELTWYDGTRNLPPLPENFGSAVVDPNIPPPSAGTIDTKAYPPGKVIYGDGLVFKGGSHGSTLEIIGGERAEDVLAHLPEVPKSPSNHAANFLKSAMGEEKCRSNFAVAGPLCQAMAIGIIAQRVNAKLEFDPASKRITNHKLANELLDGVPPRKGWETFYRI</sequence>
<evidence type="ECO:0000259" key="1">
    <source>
        <dbReference type="Pfam" id="PF01408"/>
    </source>
</evidence>
<comment type="caution">
    <text evidence="3">The sequence shown here is derived from an EMBL/GenBank/DDBJ whole genome shotgun (WGS) entry which is preliminary data.</text>
</comment>
<dbReference type="InterPro" id="IPR000683">
    <property type="entry name" value="Gfo/Idh/MocA-like_OxRdtase_N"/>
</dbReference>
<feature type="domain" description="Gfo/Idh/MocA-like oxidoreductase bacterial type C-terminal" evidence="2">
    <location>
        <begin position="204"/>
        <end position="280"/>
    </location>
</feature>
<keyword evidence="4" id="KW-1185">Reference proteome</keyword>
<organism evidence="3 4">
    <name type="scientific">Haloferula sargassicola</name>
    <dbReference type="NCBI Taxonomy" id="490096"/>
    <lineage>
        <taxon>Bacteria</taxon>
        <taxon>Pseudomonadati</taxon>
        <taxon>Verrucomicrobiota</taxon>
        <taxon>Verrucomicrobiia</taxon>
        <taxon>Verrucomicrobiales</taxon>
        <taxon>Verrucomicrobiaceae</taxon>
        <taxon>Haloferula</taxon>
    </lineage>
</organism>
<dbReference type="InterPro" id="IPR036291">
    <property type="entry name" value="NAD(P)-bd_dom_sf"/>
</dbReference>
<dbReference type="InterPro" id="IPR050463">
    <property type="entry name" value="Gfo/Idh/MocA_oxidrdct_glycsds"/>
</dbReference>
<dbReference type="InterPro" id="IPR006311">
    <property type="entry name" value="TAT_signal"/>
</dbReference>
<feature type="domain" description="Gfo/Idh/MocA-like oxidoreductase N-terminal" evidence="1">
    <location>
        <begin position="47"/>
        <end position="168"/>
    </location>
</feature>
<dbReference type="RefSeq" id="WP_353565568.1">
    <property type="nucleotide sequence ID" value="NZ_BAABRI010000003.1"/>
</dbReference>
<dbReference type="SUPFAM" id="SSF55347">
    <property type="entry name" value="Glyceraldehyde-3-phosphate dehydrogenase-like, C-terminal domain"/>
    <property type="match status" value="1"/>
</dbReference>
<dbReference type="EMBL" id="BAABRI010000003">
    <property type="protein sequence ID" value="GAA5481416.1"/>
    <property type="molecule type" value="Genomic_DNA"/>
</dbReference>
<dbReference type="InterPro" id="IPR043906">
    <property type="entry name" value="Gfo/Idh/MocA_OxRdtase_bact_C"/>
</dbReference>
<evidence type="ECO:0000313" key="3">
    <source>
        <dbReference type="EMBL" id="GAA5481416.1"/>
    </source>
</evidence>
<protein>
    <submittedName>
        <fullName evidence="3">Inositol 2-dehydrogenase/D-chiro-inositol 3-dehydrogenase</fullName>
    </submittedName>
</protein>
<dbReference type="PANTHER" id="PTHR43818">
    <property type="entry name" value="BCDNA.GH03377"/>
    <property type="match status" value="1"/>
</dbReference>
<dbReference type="SUPFAM" id="SSF51735">
    <property type="entry name" value="NAD(P)-binding Rossmann-fold domains"/>
    <property type="match status" value="1"/>
</dbReference>
<accession>A0ABP9UL39</accession>